<evidence type="ECO:0000313" key="2">
    <source>
        <dbReference type="EMBL" id="CAI9617392.1"/>
    </source>
</evidence>
<organism evidence="2 3">
    <name type="scientific">Staurois parvus</name>
    <dbReference type="NCBI Taxonomy" id="386267"/>
    <lineage>
        <taxon>Eukaryota</taxon>
        <taxon>Metazoa</taxon>
        <taxon>Chordata</taxon>
        <taxon>Craniata</taxon>
        <taxon>Vertebrata</taxon>
        <taxon>Euteleostomi</taxon>
        <taxon>Amphibia</taxon>
        <taxon>Batrachia</taxon>
        <taxon>Anura</taxon>
        <taxon>Neobatrachia</taxon>
        <taxon>Ranoidea</taxon>
        <taxon>Ranidae</taxon>
        <taxon>Staurois</taxon>
    </lineage>
</organism>
<feature type="region of interest" description="Disordered" evidence="1">
    <location>
        <begin position="1"/>
        <end position="35"/>
    </location>
</feature>
<evidence type="ECO:0000313" key="3">
    <source>
        <dbReference type="Proteomes" id="UP001162483"/>
    </source>
</evidence>
<name>A0ABN9H9S0_9NEOB</name>
<accession>A0ABN9H9S0</accession>
<dbReference type="EMBL" id="CATNWA010020236">
    <property type="protein sequence ID" value="CAI9617392.1"/>
    <property type="molecule type" value="Genomic_DNA"/>
</dbReference>
<reference evidence="2" key="1">
    <citation type="submission" date="2023-05" db="EMBL/GenBank/DDBJ databases">
        <authorList>
            <person name="Stuckert A."/>
        </authorList>
    </citation>
    <scope>NUCLEOTIDE SEQUENCE</scope>
</reference>
<comment type="caution">
    <text evidence="2">The sequence shown here is derived from an EMBL/GenBank/DDBJ whole genome shotgun (WGS) entry which is preliminary data.</text>
</comment>
<gene>
    <name evidence="2" type="ORF">SPARVUS_LOCUS15546189</name>
</gene>
<sequence length="53" mass="5955">MHSPKTTKKNLSSNTHQTDHVQSDSTQYVLSGDKRRTLVERSNSLLQCKGLTP</sequence>
<keyword evidence="3" id="KW-1185">Reference proteome</keyword>
<proteinExistence type="predicted"/>
<protein>
    <submittedName>
        <fullName evidence="2">Uncharacterized protein</fullName>
    </submittedName>
</protein>
<dbReference type="Proteomes" id="UP001162483">
    <property type="component" value="Unassembled WGS sequence"/>
</dbReference>
<evidence type="ECO:0000256" key="1">
    <source>
        <dbReference type="SAM" id="MobiDB-lite"/>
    </source>
</evidence>